<accession>A0A8S4NVV5</accession>
<dbReference type="AlphaFoldDB" id="A0A8S4NVV5"/>
<gene>
    <name evidence="4" type="ORF">OFUS_LOCUS11029</name>
</gene>
<evidence type="ECO:0000313" key="4">
    <source>
        <dbReference type="EMBL" id="CAH1784907.1"/>
    </source>
</evidence>
<comment type="caution">
    <text evidence="4">The sequence shown here is derived from an EMBL/GenBank/DDBJ whole genome shotgun (WGS) entry which is preliminary data.</text>
</comment>
<organism evidence="4 5">
    <name type="scientific">Owenia fusiformis</name>
    <name type="common">Polychaete worm</name>
    <dbReference type="NCBI Taxonomy" id="6347"/>
    <lineage>
        <taxon>Eukaryota</taxon>
        <taxon>Metazoa</taxon>
        <taxon>Spiralia</taxon>
        <taxon>Lophotrochozoa</taxon>
        <taxon>Annelida</taxon>
        <taxon>Polychaeta</taxon>
        <taxon>Sedentaria</taxon>
        <taxon>Canalipalpata</taxon>
        <taxon>Sabellida</taxon>
        <taxon>Oweniida</taxon>
        <taxon>Oweniidae</taxon>
        <taxon>Owenia</taxon>
    </lineage>
</organism>
<keyword evidence="2" id="KW-0547">Nucleotide-binding</keyword>
<dbReference type="InterPro" id="IPR006553">
    <property type="entry name" value="Leu-rich_rpt_Cys-con_subtyp"/>
</dbReference>
<dbReference type="InterPro" id="IPR020859">
    <property type="entry name" value="ROC"/>
</dbReference>
<dbReference type="PROSITE" id="PS51424">
    <property type="entry name" value="ROC"/>
    <property type="match status" value="1"/>
</dbReference>
<dbReference type="InterPro" id="IPR032675">
    <property type="entry name" value="LRR_dom_sf"/>
</dbReference>
<dbReference type="Pfam" id="PF25372">
    <property type="entry name" value="DUF7885"/>
    <property type="match status" value="1"/>
</dbReference>
<dbReference type="EMBL" id="CAIIXF020000005">
    <property type="protein sequence ID" value="CAH1784907.1"/>
    <property type="molecule type" value="Genomic_DNA"/>
</dbReference>
<proteinExistence type="predicted"/>
<dbReference type="GO" id="GO:0000166">
    <property type="term" value="F:nucleotide binding"/>
    <property type="evidence" value="ECO:0007669"/>
    <property type="project" value="UniProtKB-KW"/>
</dbReference>
<keyword evidence="5" id="KW-1185">Reference proteome</keyword>
<dbReference type="Proteomes" id="UP000749559">
    <property type="component" value="Unassembled WGS sequence"/>
</dbReference>
<dbReference type="Gene3D" id="3.80.10.10">
    <property type="entry name" value="Ribonuclease Inhibitor"/>
    <property type="match status" value="2"/>
</dbReference>
<dbReference type="OrthoDB" id="10257471at2759"/>
<dbReference type="SMART" id="SM00367">
    <property type="entry name" value="LRR_CC"/>
    <property type="match status" value="8"/>
</dbReference>
<dbReference type="PANTHER" id="PTHR13318">
    <property type="entry name" value="PARTNER OF PAIRED, ISOFORM B-RELATED"/>
    <property type="match status" value="1"/>
</dbReference>
<dbReference type="InterPro" id="IPR057207">
    <property type="entry name" value="FBXL15_LRR"/>
</dbReference>
<dbReference type="InterPro" id="IPR027417">
    <property type="entry name" value="P-loop_NTPase"/>
</dbReference>
<keyword evidence="1" id="KW-0677">Repeat</keyword>
<evidence type="ECO:0000256" key="2">
    <source>
        <dbReference type="ARBA" id="ARBA00022741"/>
    </source>
</evidence>
<sequence>MYVMMDGAALAFGKDSTVQDIKEKIIETPTLTKLELNECIHINDTAIADVAETLTKDLQSLIVRKGIFTDKGVEFIAKRCQQLQNVKFIGCNAVGEDGMKSLGRHCNDLRTVAFIYEVNTEWHIIDKSLSVLAKSISAEINSIAFVGFDEITDLGVNYVADGYQNTLNQVNFSHCGKITDDALITLAKCCKGLRDIELNSTNITDKGVSLLASKCSQLEIVNFGNCLELSDSSIENLAKGCPKLTQLNVESCYRITELSLASLAKGCLELEVLNFDQTSIRTIPVLIVGLRKLSILSLHACRELYHPPPEVIDRQIDGLLEFYKEYSLAYRLKVFLLGDQNVGKTTLASALVGSLLGATEGPTEGVNIDLWHPFVDSQNEKFIQKQLRQGEKNLTFDIWDLSGRPVLQGAHQAYMTNGAIYIVVFNLSSDASCNSVASYLDAVQTKAPGSHVILAATHADKLNSEDQRKAKIQGVLLPIQELEKQKVTLLQEEIDSLKQFGKENVFLKRIEEVKYVLKHQLNVPNSVISVNAATGKGVDEIKTKLFTKALDPKTFPHLIREIKPGLIQLYDEILKLRQKGTLLMTWKEFKEMAMCEERIPQEEILEGEIEFLHTVGGVLDFKFSENRNPSDPRDRVICIYPYAFAESICATIVDNDKQAFRFEARRFWPKESGYPKPDPAILVRVLEEIPLEGLVRMSLLPLIWQDFNITDEQAVLMVETLGRLSLLSKAEASKTPTKGLALPHFKSLSTQSRYYIPLMNLMPDIKPQLNWTPTPFKGDLQIGWRYDFPTGVPPGLLLRALANVKRASSEFCNYQHCWRNGVLSRIDEVSNHVLIVQ</sequence>
<dbReference type="SUPFAM" id="SSF52047">
    <property type="entry name" value="RNI-like"/>
    <property type="match status" value="1"/>
</dbReference>
<dbReference type="Gene3D" id="3.40.50.300">
    <property type="entry name" value="P-loop containing nucleotide triphosphate hydrolases"/>
    <property type="match status" value="1"/>
</dbReference>
<name>A0A8S4NVV5_OWEFU</name>
<evidence type="ECO:0000313" key="5">
    <source>
        <dbReference type="Proteomes" id="UP000749559"/>
    </source>
</evidence>
<feature type="domain" description="Roc" evidence="3">
    <location>
        <begin position="325"/>
        <end position="552"/>
    </location>
</feature>
<dbReference type="SUPFAM" id="SSF52540">
    <property type="entry name" value="P-loop containing nucleoside triphosphate hydrolases"/>
    <property type="match status" value="1"/>
</dbReference>
<dbReference type="GO" id="GO:0031146">
    <property type="term" value="P:SCF-dependent proteasomal ubiquitin-dependent protein catabolic process"/>
    <property type="evidence" value="ECO:0007669"/>
    <property type="project" value="TreeGrafter"/>
</dbReference>
<evidence type="ECO:0000259" key="3">
    <source>
        <dbReference type="PROSITE" id="PS51424"/>
    </source>
</evidence>
<evidence type="ECO:0000256" key="1">
    <source>
        <dbReference type="ARBA" id="ARBA00022737"/>
    </source>
</evidence>
<dbReference type="GO" id="GO:0019005">
    <property type="term" value="C:SCF ubiquitin ligase complex"/>
    <property type="evidence" value="ECO:0007669"/>
    <property type="project" value="TreeGrafter"/>
</dbReference>
<reference evidence="4" key="1">
    <citation type="submission" date="2022-03" db="EMBL/GenBank/DDBJ databases">
        <authorList>
            <person name="Martin C."/>
        </authorList>
    </citation>
    <scope>NUCLEOTIDE SEQUENCE</scope>
</reference>
<dbReference type="Pfam" id="PF08477">
    <property type="entry name" value="Roc"/>
    <property type="match status" value="1"/>
</dbReference>
<protein>
    <recommendedName>
        <fullName evidence="3">Roc domain-containing protein</fullName>
    </recommendedName>
</protein>